<keyword evidence="3" id="KW-1185">Reference proteome</keyword>
<sequence>MIHGSTSRTELGLERNCRCHHLDTANEYPSAFEANLQIKAFDLTQKINFNKPITKQDAKNNLPNNSKTH</sequence>
<comment type="caution">
    <text evidence="2">The sequence shown here is derived from an EMBL/GenBank/DDBJ whole genome shotgun (WGS) entry which is preliminary data.</text>
</comment>
<dbReference type="Proteomes" id="UP001314170">
    <property type="component" value="Unassembled WGS sequence"/>
</dbReference>
<organism evidence="2 3">
    <name type="scientific">Dovyalis caffra</name>
    <dbReference type="NCBI Taxonomy" id="77055"/>
    <lineage>
        <taxon>Eukaryota</taxon>
        <taxon>Viridiplantae</taxon>
        <taxon>Streptophyta</taxon>
        <taxon>Embryophyta</taxon>
        <taxon>Tracheophyta</taxon>
        <taxon>Spermatophyta</taxon>
        <taxon>Magnoliopsida</taxon>
        <taxon>eudicotyledons</taxon>
        <taxon>Gunneridae</taxon>
        <taxon>Pentapetalae</taxon>
        <taxon>rosids</taxon>
        <taxon>fabids</taxon>
        <taxon>Malpighiales</taxon>
        <taxon>Salicaceae</taxon>
        <taxon>Flacourtieae</taxon>
        <taxon>Dovyalis</taxon>
    </lineage>
</organism>
<dbReference type="AlphaFoldDB" id="A0AAV1QYA1"/>
<accession>A0AAV1QYA1</accession>
<name>A0AAV1QYA1_9ROSI</name>
<proteinExistence type="predicted"/>
<dbReference type="EMBL" id="CAWUPB010000851">
    <property type="protein sequence ID" value="CAK7326792.1"/>
    <property type="molecule type" value="Genomic_DNA"/>
</dbReference>
<evidence type="ECO:0000313" key="3">
    <source>
        <dbReference type="Proteomes" id="UP001314170"/>
    </source>
</evidence>
<feature type="region of interest" description="Disordered" evidence="1">
    <location>
        <begin position="49"/>
        <end position="69"/>
    </location>
</feature>
<evidence type="ECO:0000313" key="2">
    <source>
        <dbReference type="EMBL" id="CAK7326792.1"/>
    </source>
</evidence>
<gene>
    <name evidence="2" type="ORF">DCAF_LOCUS4498</name>
</gene>
<protein>
    <submittedName>
        <fullName evidence="2">Uncharacterized protein</fullName>
    </submittedName>
</protein>
<evidence type="ECO:0000256" key="1">
    <source>
        <dbReference type="SAM" id="MobiDB-lite"/>
    </source>
</evidence>
<reference evidence="2 3" key="1">
    <citation type="submission" date="2024-01" db="EMBL/GenBank/DDBJ databases">
        <authorList>
            <person name="Waweru B."/>
        </authorList>
    </citation>
    <scope>NUCLEOTIDE SEQUENCE [LARGE SCALE GENOMIC DNA]</scope>
</reference>